<sequence length="239" mass="26228">MGVVCQVWGSLIHECGHKWCTHNVFCAATHCTVAWKTQEVERLALEALLEEVVYLLMRCSQRRVLPRQSPCWAWLGSVSELFKTQNWCMCHGTTAPRSALNQLAWQIEGDRDGGLEEGRDVGREEGRGRGGAGAGVRCRDEMYRRPGMLVGRRAKLETALLIEAGFGGGVGLAGRGMLDLGVWEEEPEGGPSVWVCVEALGSTRRGTRGRWPGADSGLAGRENINWWACPPPLACDACY</sequence>
<gene>
    <name evidence="2" type="ORF">E2C01_023060</name>
</gene>
<protein>
    <submittedName>
        <fullName evidence="2">Uncharacterized protein</fullName>
    </submittedName>
</protein>
<reference evidence="2 3" key="1">
    <citation type="submission" date="2019-05" db="EMBL/GenBank/DDBJ databases">
        <title>Another draft genome of Portunus trituberculatus and its Hox gene families provides insights of decapod evolution.</title>
        <authorList>
            <person name="Jeong J.-H."/>
            <person name="Song I."/>
            <person name="Kim S."/>
            <person name="Choi T."/>
            <person name="Kim D."/>
            <person name="Ryu S."/>
            <person name="Kim W."/>
        </authorList>
    </citation>
    <scope>NUCLEOTIDE SEQUENCE [LARGE SCALE GENOMIC DNA]</scope>
    <source>
        <tissue evidence="2">Muscle</tissue>
    </source>
</reference>
<dbReference type="AlphaFoldDB" id="A0A5B7E8R2"/>
<dbReference type="Proteomes" id="UP000324222">
    <property type="component" value="Unassembled WGS sequence"/>
</dbReference>
<dbReference type="EMBL" id="VSRR010002139">
    <property type="protein sequence ID" value="MPC29809.1"/>
    <property type="molecule type" value="Genomic_DNA"/>
</dbReference>
<evidence type="ECO:0000313" key="3">
    <source>
        <dbReference type="Proteomes" id="UP000324222"/>
    </source>
</evidence>
<feature type="region of interest" description="Disordered" evidence="1">
    <location>
        <begin position="114"/>
        <end position="133"/>
    </location>
</feature>
<evidence type="ECO:0000313" key="2">
    <source>
        <dbReference type="EMBL" id="MPC29809.1"/>
    </source>
</evidence>
<evidence type="ECO:0000256" key="1">
    <source>
        <dbReference type="SAM" id="MobiDB-lite"/>
    </source>
</evidence>
<organism evidence="2 3">
    <name type="scientific">Portunus trituberculatus</name>
    <name type="common">Swimming crab</name>
    <name type="synonym">Neptunus trituberculatus</name>
    <dbReference type="NCBI Taxonomy" id="210409"/>
    <lineage>
        <taxon>Eukaryota</taxon>
        <taxon>Metazoa</taxon>
        <taxon>Ecdysozoa</taxon>
        <taxon>Arthropoda</taxon>
        <taxon>Crustacea</taxon>
        <taxon>Multicrustacea</taxon>
        <taxon>Malacostraca</taxon>
        <taxon>Eumalacostraca</taxon>
        <taxon>Eucarida</taxon>
        <taxon>Decapoda</taxon>
        <taxon>Pleocyemata</taxon>
        <taxon>Brachyura</taxon>
        <taxon>Eubrachyura</taxon>
        <taxon>Portunoidea</taxon>
        <taxon>Portunidae</taxon>
        <taxon>Portuninae</taxon>
        <taxon>Portunus</taxon>
    </lineage>
</organism>
<accession>A0A5B7E8R2</accession>
<feature type="compositionally biased region" description="Basic and acidic residues" evidence="1">
    <location>
        <begin position="114"/>
        <end position="128"/>
    </location>
</feature>
<proteinExistence type="predicted"/>
<comment type="caution">
    <text evidence="2">The sequence shown here is derived from an EMBL/GenBank/DDBJ whole genome shotgun (WGS) entry which is preliminary data.</text>
</comment>
<keyword evidence="3" id="KW-1185">Reference proteome</keyword>
<name>A0A5B7E8R2_PORTR</name>